<dbReference type="CDD" id="cd02855">
    <property type="entry name" value="E_set_GBE_prok_N"/>
    <property type="match status" value="1"/>
</dbReference>
<feature type="compositionally biased region" description="Low complexity" evidence="12">
    <location>
        <begin position="647"/>
        <end position="674"/>
    </location>
</feature>
<dbReference type="GeneID" id="86941738"/>
<organism evidence="14 15">
    <name type="scientific">Stomatobaculum longum</name>
    <dbReference type="NCBI Taxonomy" id="796942"/>
    <lineage>
        <taxon>Bacteria</taxon>
        <taxon>Bacillati</taxon>
        <taxon>Bacillota</taxon>
        <taxon>Clostridia</taxon>
        <taxon>Lachnospirales</taxon>
        <taxon>Lachnospiraceae</taxon>
        <taxon>Stomatobaculum</taxon>
    </lineage>
</organism>
<protein>
    <recommendedName>
        <fullName evidence="10">1,4-alpha-glucan branching enzyme GlgB</fullName>
        <ecNumber evidence="10">2.4.1.18</ecNumber>
    </recommendedName>
    <alternativeName>
        <fullName evidence="10">1,4-alpha-D-glucan:1,4-alpha-D-glucan 6-glucosyl-transferase</fullName>
    </alternativeName>
    <alternativeName>
        <fullName evidence="10">Alpha-(1-&gt;4)-glucan branching enzyme</fullName>
    </alternativeName>
    <alternativeName>
        <fullName evidence="10">Glycogen branching enzyme</fullName>
        <shortName evidence="10">BE</shortName>
    </alternativeName>
</protein>
<dbReference type="InterPro" id="IPR013780">
    <property type="entry name" value="Glyco_hydro_b"/>
</dbReference>
<dbReference type="Proteomes" id="UP000018466">
    <property type="component" value="Unassembled WGS sequence"/>
</dbReference>
<sequence length="705" mass="80433">MAEVNRGMGVITETDCYLFGQGTHYEIYKKLGAHPMTRDGVEGYYFAVWAPHARAVSVVGEFNDWQAEANPCAEIFEGGIWECFIPGLKAGMLYKFLLKSAAGELLYKADPYARGAEFRPGTASQLTGEPWDYRWKDQAWMQQRAKQNPRQEALSIYECHLGSWRRGDENERDGFLSYETLARELSAYVKDMGYTHVELMGIAEYPFDGSWGYQVTGYYAPTSRYGSPAEFQAFVDTLHAAGIGVILDWVPAHFPRDAFGLVDFDGQALYEYADPRKGEHPDWGTKVFDYGKTEVKNFLIANALYWIDEYHVDGLRVDAVASMLYLDYGRQSGQWCPNKYGGNENLEAIEFFKHLNSVIAGRKDGSMIIAEESTAWPMVTHRPEDNGLGFTFKWNMGWMHDFLEYMKLDPYFRRDNHNKMTFGLTYFTSENYVLVLSHDEVVHLKCSMINKMPGIYEDKFSNLKCGYSYMIGHPGKKLLFMGQEFAQWHEWDEKVSLNWELLNEAPHRDMQNFVRGLLQLYRSHPALYRLDNDWQGFEWINANDADRSIFSFLRRDESRKKSLLFVINFTPVAREDYRVGVPHAGSYRLILDETEGLYTLRKKRAVSYRAKPGECDQRPFYLEAPLPAYGVRIFEFDETKKLAAKKTAVAKKPAAKKAAGTKKPAAKKAAGAKKPASEKAASKKPSAKKTQGSRSASKKTASSAE</sequence>
<keyword evidence="8 10" id="KW-0320">Glycogen biosynthesis</keyword>
<comment type="catalytic activity">
    <reaction evidence="1 10">
        <text>Transfers a segment of a (1-&gt;4)-alpha-D-glucan chain to a primary hydroxy group in a similar glucan chain.</text>
        <dbReference type="EC" id="2.4.1.18"/>
    </reaction>
</comment>
<dbReference type="InterPro" id="IPR006047">
    <property type="entry name" value="GH13_cat_dom"/>
</dbReference>
<feature type="active site" description="Nucleophile" evidence="10 11">
    <location>
        <position position="318"/>
    </location>
</feature>
<evidence type="ECO:0000313" key="15">
    <source>
        <dbReference type="Proteomes" id="UP000018466"/>
    </source>
</evidence>
<feature type="active site" description="Proton donor" evidence="10 11">
    <location>
        <position position="371"/>
    </location>
</feature>
<dbReference type="InterPro" id="IPR004193">
    <property type="entry name" value="Glyco_hydro_13_N"/>
</dbReference>
<evidence type="ECO:0000256" key="4">
    <source>
        <dbReference type="ARBA" id="ARBA00009000"/>
    </source>
</evidence>
<comment type="caution">
    <text evidence="14">The sequence shown here is derived from an EMBL/GenBank/DDBJ whole genome shotgun (WGS) entry which is preliminary data.</text>
</comment>
<dbReference type="GO" id="GO:0005978">
    <property type="term" value="P:glycogen biosynthetic process"/>
    <property type="evidence" value="ECO:0007669"/>
    <property type="project" value="UniProtKB-UniRule"/>
</dbReference>
<dbReference type="HAMAP" id="MF_00685">
    <property type="entry name" value="GlgB"/>
    <property type="match status" value="1"/>
</dbReference>
<keyword evidence="6 10" id="KW-0328">Glycosyltransferase</keyword>
<feature type="compositionally biased region" description="Low complexity" evidence="12">
    <location>
        <begin position="688"/>
        <end position="705"/>
    </location>
</feature>
<evidence type="ECO:0000256" key="5">
    <source>
        <dbReference type="ARBA" id="ARBA00022600"/>
    </source>
</evidence>
<name>A0AA37DFF4_9FIRM</name>
<comment type="similarity">
    <text evidence="4 10">Belongs to the glycosyl hydrolase 13 family. GlgB subfamily.</text>
</comment>
<dbReference type="RefSeq" id="WP_009533829.1">
    <property type="nucleotide sequence ID" value="NZ_JH590865.1"/>
</dbReference>
<feature type="region of interest" description="Disordered" evidence="12">
    <location>
        <begin position="647"/>
        <end position="705"/>
    </location>
</feature>
<dbReference type="NCBIfam" id="TIGR01515">
    <property type="entry name" value="branching_enzym"/>
    <property type="match status" value="1"/>
</dbReference>
<accession>A0AA37DFF4</accession>
<keyword evidence="5 10" id="KW-0321">Glycogen metabolism</keyword>
<reference evidence="14 15" key="1">
    <citation type="submission" date="2011-10" db="EMBL/GenBank/DDBJ databases">
        <title>The Genome Sequence of Lachnospiraceae bacterium ACC2.</title>
        <authorList>
            <consortium name="The Broad Institute Genome Sequencing Platform"/>
            <person name="Earl A."/>
            <person name="Ward D."/>
            <person name="Feldgarden M."/>
            <person name="Gevers D."/>
            <person name="Sizova M."/>
            <person name="Hazen A."/>
            <person name="Epstein S."/>
            <person name="Young S.K."/>
            <person name="Zeng Q."/>
            <person name="Gargeya S."/>
            <person name="Fitzgerald M."/>
            <person name="Haas B."/>
            <person name="Abouelleil A."/>
            <person name="Alvarado L."/>
            <person name="Arachchi H.M."/>
            <person name="Berlin A."/>
            <person name="Brown A."/>
            <person name="Chapman S.B."/>
            <person name="Chen Z."/>
            <person name="Dunbar C."/>
            <person name="Freedman E."/>
            <person name="Gearin G."/>
            <person name="Goldberg J."/>
            <person name="Griggs A."/>
            <person name="Gujja S."/>
            <person name="Heiman D."/>
            <person name="Howarth C."/>
            <person name="Larson L."/>
            <person name="Lui A."/>
            <person name="MacDonald P.J.P."/>
            <person name="Montmayeur A."/>
            <person name="Murphy C."/>
            <person name="Neiman D."/>
            <person name="Pearson M."/>
            <person name="Priest M."/>
            <person name="Roberts A."/>
            <person name="Saif S."/>
            <person name="Shea T."/>
            <person name="Shenoy N."/>
            <person name="Sisk P."/>
            <person name="Stolte C."/>
            <person name="Sykes S."/>
            <person name="Wortman J."/>
            <person name="Nusbaum C."/>
            <person name="Birren B."/>
        </authorList>
    </citation>
    <scope>NUCLEOTIDE SEQUENCE [LARGE SCALE GENOMIC DNA]</scope>
    <source>
        <strain evidence="14 15">ACC2</strain>
    </source>
</reference>
<gene>
    <name evidence="10" type="primary">glgB</name>
    <name evidence="14" type="ORF">HMPREF9623_02023</name>
</gene>
<evidence type="ECO:0000256" key="7">
    <source>
        <dbReference type="ARBA" id="ARBA00022679"/>
    </source>
</evidence>
<dbReference type="InterPro" id="IPR006048">
    <property type="entry name" value="A-amylase/branching_C"/>
</dbReference>
<dbReference type="Pfam" id="PF02922">
    <property type="entry name" value="CBM_48"/>
    <property type="match status" value="1"/>
</dbReference>
<dbReference type="FunFam" id="2.60.40.10:FF:000169">
    <property type="entry name" value="1,4-alpha-glucan branching enzyme GlgB"/>
    <property type="match status" value="1"/>
</dbReference>
<dbReference type="NCBIfam" id="NF008967">
    <property type="entry name" value="PRK12313.1"/>
    <property type="match status" value="1"/>
</dbReference>
<keyword evidence="7 10" id="KW-0808">Transferase</keyword>
<feature type="domain" description="Glycosyl hydrolase family 13 catalytic" evidence="13">
    <location>
        <begin position="158"/>
        <end position="521"/>
    </location>
</feature>
<dbReference type="GO" id="GO:0004553">
    <property type="term" value="F:hydrolase activity, hydrolyzing O-glycosyl compounds"/>
    <property type="evidence" value="ECO:0007669"/>
    <property type="project" value="InterPro"/>
</dbReference>
<evidence type="ECO:0000259" key="13">
    <source>
        <dbReference type="SMART" id="SM00642"/>
    </source>
</evidence>
<dbReference type="SUPFAM" id="SSF51011">
    <property type="entry name" value="Glycosyl hydrolase domain"/>
    <property type="match status" value="1"/>
</dbReference>
<evidence type="ECO:0000256" key="6">
    <source>
        <dbReference type="ARBA" id="ARBA00022676"/>
    </source>
</evidence>
<dbReference type="InterPro" id="IPR017853">
    <property type="entry name" value="GH"/>
</dbReference>
<evidence type="ECO:0000256" key="9">
    <source>
        <dbReference type="ARBA" id="ARBA00023277"/>
    </source>
</evidence>
<evidence type="ECO:0000256" key="8">
    <source>
        <dbReference type="ARBA" id="ARBA00023056"/>
    </source>
</evidence>
<dbReference type="PANTHER" id="PTHR43651">
    <property type="entry name" value="1,4-ALPHA-GLUCAN-BRANCHING ENZYME"/>
    <property type="match status" value="1"/>
</dbReference>
<dbReference type="GO" id="GO:0003844">
    <property type="term" value="F:1,4-alpha-glucan branching enzyme activity"/>
    <property type="evidence" value="ECO:0007669"/>
    <property type="project" value="UniProtKB-UniRule"/>
</dbReference>
<comment type="pathway">
    <text evidence="3 10">Glycan biosynthesis; glycogen biosynthesis.</text>
</comment>
<keyword evidence="15" id="KW-1185">Reference proteome</keyword>
<dbReference type="PIRSF" id="PIRSF000463">
    <property type="entry name" value="GlgB"/>
    <property type="match status" value="1"/>
</dbReference>
<dbReference type="InterPro" id="IPR006407">
    <property type="entry name" value="GlgB"/>
</dbReference>
<dbReference type="AlphaFoldDB" id="A0AA37DFF4"/>
<dbReference type="Pfam" id="PF02806">
    <property type="entry name" value="Alpha-amylase_C"/>
    <property type="match status" value="1"/>
</dbReference>
<dbReference type="PANTHER" id="PTHR43651:SF3">
    <property type="entry name" value="1,4-ALPHA-GLUCAN-BRANCHING ENZYME"/>
    <property type="match status" value="1"/>
</dbReference>
<dbReference type="InterPro" id="IPR013783">
    <property type="entry name" value="Ig-like_fold"/>
</dbReference>
<evidence type="ECO:0000256" key="2">
    <source>
        <dbReference type="ARBA" id="ARBA00002953"/>
    </source>
</evidence>
<evidence type="ECO:0000256" key="11">
    <source>
        <dbReference type="PIRSR" id="PIRSR000463-1"/>
    </source>
</evidence>
<keyword evidence="9 10" id="KW-0119">Carbohydrate metabolism</keyword>
<dbReference type="InterPro" id="IPR044143">
    <property type="entry name" value="GlgB_N_E_set_prok"/>
</dbReference>
<evidence type="ECO:0000256" key="1">
    <source>
        <dbReference type="ARBA" id="ARBA00000826"/>
    </source>
</evidence>
<dbReference type="CDD" id="cd11322">
    <property type="entry name" value="AmyAc_Glg_BE"/>
    <property type="match status" value="1"/>
</dbReference>
<dbReference type="InterPro" id="IPR037439">
    <property type="entry name" value="Branching_enzy"/>
</dbReference>
<evidence type="ECO:0000256" key="12">
    <source>
        <dbReference type="SAM" id="MobiDB-lite"/>
    </source>
</evidence>
<evidence type="ECO:0000256" key="10">
    <source>
        <dbReference type="HAMAP-Rule" id="MF_00685"/>
    </source>
</evidence>
<evidence type="ECO:0000313" key="14">
    <source>
        <dbReference type="EMBL" id="EHO15702.1"/>
    </source>
</evidence>
<dbReference type="FunFam" id="3.20.20.80:FF:000003">
    <property type="entry name" value="1,4-alpha-glucan branching enzyme GlgB"/>
    <property type="match status" value="1"/>
</dbReference>
<dbReference type="GO" id="GO:0005829">
    <property type="term" value="C:cytosol"/>
    <property type="evidence" value="ECO:0007669"/>
    <property type="project" value="TreeGrafter"/>
</dbReference>
<dbReference type="Gene3D" id="2.60.40.1180">
    <property type="entry name" value="Golgi alpha-mannosidase II"/>
    <property type="match status" value="1"/>
</dbReference>
<dbReference type="EC" id="2.4.1.18" evidence="10"/>
<dbReference type="EMBL" id="AGEL01000015">
    <property type="protein sequence ID" value="EHO15702.1"/>
    <property type="molecule type" value="Genomic_DNA"/>
</dbReference>
<proteinExistence type="inferred from homology"/>
<comment type="subunit">
    <text evidence="10">Monomer.</text>
</comment>
<comment type="function">
    <text evidence="2 10">Catalyzes the formation of the alpha-1,6-glucosidic linkages in glycogen by scission of a 1,4-alpha-linked oligosaccharide from growing alpha-1,4-glucan chains and the subsequent attachment of the oligosaccharide to the alpha-1,6 position.</text>
</comment>
<dbReference type="Gene3D" id="3.20.20.80">
    <property type="entry name" value="Glycosidases"/>
    <property type="match status" value="1"/>
</dbReference>
<dbReference type="Gene3D" id="2.60.40.10">
    <property type="entry name" value="Immunoglobulins"/>
    <property type="match status" value="1"/>
</dbReference>
<dbReference type="Pfam" id="PF00128">
    <property type="entry name" value="Alpha-amylase"/>
    <property type="match status" value="1"/>
</dbReference>
<dbReference type="SMART" id="SM00642">
    <property type="entry name" value="Aamy"/>
    <property type="match status" value="1"/>
</dbReference>
<dbReference type="NCBIfam" id="NF003811">
    <property type="entry name" value="PRK05402.1"/>
    <property type="match status" value="1"/>
</dbReference>
<dbReference type="GO" id="GO:0043169">
    <property type="term" value="F:cation binding"/>
    <property type="evidence" value="ECO:0007669"/>
    <property type="project" value="InterPro"/>
</dbReference>
<evidence type="ECO:0000256" key="3">
    <source>
        <dbReference type="ARBA" id="ARBA00004964"/>
    </source>
</evidence>
<dbReference type="SUPFAM" id="SSF51445">
    <property type="entry name" value="(Trans)glycosidases"/>
    <property type="match status" value="1"/>
</dbReference>